<dbReference type="InterPro" id="IPR001279">
    <property type="entry name" value="Metallo-B-lactamas"/>
</dbReference>
<evidence type="ECO:0000313" key="3">
    <source>
        <dbReference type="Proteomes" id="UP000664844"/>
    </source>
</evidence>
<evidence type="ECO:0000313" key="2">
    <source>
        <dbReference type="EMBL" id="MBO0351217.1"/>
    </source>
</evidence>
<dbReference type="Gene3D" id="3.60.15.10">
    <property type="entry name" value="Ribonuclease Z/Hydroxyacylglutathione hydrolase-like"/>
    <property type="match status" value="1"/>
</dbReference>
<organism evidence="2 3">
    <name type="scientific">Phormidium pseudopriestleyi FRX01</name>
    <dbReference type="NCBI Taxonomy" id="1759528"/>
    <lineage>
        <taxon>Bacteria</taxon>
        <taxon>Bacillati</taxon>
        <taxon>Cyanobacteriota</taxon>
        <taxon>Cyanophyceae</taxon>
        <taxon>Oscillatoriophycideae</taxon>
        <taxon>Oscillatoriales</taxon>
        <taxon>Oscillatoriaceae</taxon>
        <taxon>Phormidium</taxon>
    </lineage>
</organism>
<dbReference type="PANTHER" id="PTHR42773:SF3">
    <property type="entry name" value="SLR0630 PROTEIN"/>
    <property type="match status" value="1"/>
</dbReference>
<feature type="domain" description="Metallo-beta-lactamase" evidence="1">
    <location>
        <begin position="23"/>
        <end position="185"/>
    </location>
</feature>
<sequence length="218" mass="24420">MPKQPRAVFDDIFAFSPNRETLGATAYLIVENNANILVDCPPWNESTEEFLHQQGGVQWLFLTHRGGISKVKEIQKATGCEVVIQEWEAYLLPELTVQTFEKDCTLSPNCQGIWTPGHSPGSSCLYYGGHGGVLFVGRHLLPNAQGEPMPLRTSKTFHWTRQIQSLKRLQERFTPNSLHYICPGASTGFLRGKRVIDSAYEHLLAIDVQGLSELEPVL</sequence>
<proteinExistence type="predicted"/>
<dbReference type="RefSeq" id="WP_207089666.1">
    <property type="nucleotide sequence ID" value="NZ_JAFLQW010000515.1"/>
</dbReference>
<reference evidence="2 3" key="1">
    <citation type="submission" date="2021-03" db="EMBL/GenBank/DDBJ databases">
        <title>Metabolic Capacity of the Antarctic Cyanobacterium Phormidium pseudopriestleyi that Sustains Oxygenic Photosynthesis in the Presence of Hydrogen Sulfide.</title>
        <authorList>
            <person name="Lumian J.E."/>
            <person name="Jungblut A.D."/>
            <person name="Dillon M.L."/>
            <person name="Hawes I."/>
            <person name="Doran P.T."/>
            <person name="Mackey T.J."/>
            <person name="Dick G.J."/>
            <person name="Grettenberger C.L."/>
            <person name="Sumner D.Y."/>
        </authorList>
    </citation>
    <scope>NUCLEOTIDE SEQUENCE [LARGE SCALE GENOMIC DNA]</scope>
    <source>
        <strain evidence="2 3">FRX01</strain>
    </source>
</reference>
<dbReference type="EMBL" id="JAFLQW010000515">
    <property type="protein sequence ID" value="MBO0351217.1"/>
    <property type="molecule type" value="Genomic_DNA"/>
</dbReference>
<keyword evidence="3" id="KW-1185">Reference proteome</keyword>
<name>A0ABS3FVR9_9CYAN</name>
<dbReference type="Proteomes" id="UP000664844">
    <property type="component" value="Unassembled WGS sequence"/>
</dbReference>
<dbReference type="InterPro" id="IPR036866">
    <property type="entry name" value="RibonucZ/Hydroxyglut_hydro"/>
</dbReference>
<dbReference type="PANTHER" id="PTHR42773">
    <property type="entry name" value="METALLO-BETA-LACTAMASE-RELATED"/>
    <property type="match status" value="1"/>
</dbReference>
<protein>
    <submittedName>
        <fullName evidence="2">MBL fold metallo-hydrolase</fullName>
    </submittedName>
</protein>
<dbReference type="SUPFAM" id="SSF56281">
    <property type="entry name" value="Metallo-hydrolase/oxidoreductase"/>
    <property type="match status" value="1"/>
</dbReference>
<gene>
    <name evidence="2" type="ORF">J0895_19490</name>
</gene>
<evidence type="ECO:0000259" key="1">
    <source>
        <dbReference type="SMART" id="SM00849"/>
    </source>
</evidence>
<accession>A0ABS3FVR9</accession>
<dbReference type="SMART" id="SM00849">
    <property type="entry name" value="Lactamase_B"/>
    <property type="match status" value="1"/>
</dbReference>
<comment type="caution">
    <text evidence="2">The sequence shown here is derived from an EMBL/GenBank/DDBJ whole genome shotgun (WGS) entry which is preliminary data.</text>
</comment>